<dbReference type="CDD" id="cd18809">
    <property type="entry name" value="SF1_C_RecD"/>
    <property type="match status" value="1"/>
</dbReference>
<dbReference type="InterPro" id="IPR049163">
    <property type="entry name" value="Pif1-like_2B_dom"/>
</dbReference>
<evidence type="ECO:0000259" key="4">
    <source>
        <dbReference type="Pfam" id="PF14214"/>
    </source>
</evidence>
<dbReference type="Pfam" id="PF14214">
    <property type="entry name" value="Helitron_like_N"/>
    <property type="match status" value="1"/>
</dbReference>
<feature type="region of interest" description="Disordered" evidence="2">
    <location>
        <begin position="1"/>
        <end position="38"/>
    </location>
</feature>
<dbReference type="GO" id="GO:0005524">
    <property type="term" value="F:ATP binding"/>
    <property type="evidence" value="ECO:0007669"/>
    <property type="project" value="UniProtKB-KW"/>
</dbReference>
<evidence type="ECO:0000256" key="2">
    <source>
        <dbReference type="SAM" id="MobiDB-lite"/>
    </source>
</evidence>
<dbReference type="PANTHER" id="PTHR10492:SF57">
    <property type="entry name" value="ATP-DEPENDENT DNA HELICASE"/>
    <property type="match status" value="1"/>
</dbReference>
<feature type="region of interest" description="Disordered" evidence="2">
    <location>
        <begin position="192"/>
        <end position="215"/>
    </location>
</feature>
<keyword evidence="1" id="KW-0234">DNA repair</keyword>
<comment type="catalytic activity">
    <reaction evidence="1">
        <text>ATP + H2O = ADP + phosphate + H(+)</text>
        <dbReference type="Rhea" id="RHEA:13065"/>
        <dbReference type="ChEBI" id="CHEBI:15377"/>
        <dbReference type="ChEBI" id="CHEBI:15378"/>
        <dbReference type="ChEBI" id="CHEBI:30616"/>
        <dbReference type="ChEBI" id="CHEBI:43474"/>
        <dbReference type="ChEBI" id="CHEBI:456216"/>
        <dbReference type="EC" id="5.6.2.3"/>
    </reaction>
</comment>
<dbReference type="EMBL" id="CAJEWN010000556">
    <property type="protein sequence ID" value="CAD2185690.1"/>
    <property type="molecule type" value="Genomic_DNA"/>
</dbReference>
<name>A0A6V7WFB4_MELEN</name>
<dbReference type="SUPFAM" id="SSF52540">
    <property type="entry name" value="P-loop containing nucleoside triphosphate hydrolases"/>
    <property type="match status" value="2"/>
</dbReference>
<evidence type="ECO:0000256" key="1">
    <source>
        <dbReference type="RuleBase" id="RU363044"/>
    </source>
</evidence>
<dbReference type="GO" id="GO:0000723">
    <property type="term" value="P:telomere maintenance"/>
    <property type="evidence" value="ECO:0007669"/>
    <property type="project" value="InterPro"/>
</dbReference>
<dbReference type="InterPro" id="IPR027417">
    <property type="entry name" value="P-loop_NTPase"/>
</dbReference>
<dbReference type="GO" id="GO:0006310">
    <property type="term" value="P:DNA recombination"/>
    <property type="evidence" value="ECO:0007669"/>
    <property type="project" value="UniProtKB-KW"/>
</dbReference>
<evidence type="ECO:0000313" key="7">
    <source>
        <dbReference type="Proteomes" id="UP000580250"/>
    </source>
</evidence>
<keyword evidence="1" id="KW-0347">Helicase</keyword>
<feature type="domain" description="Helitron helicase-like" evidence="4">
    <location>
        <begin position="624"/>
        <end position="813"/>
    </location>
</feature>
<organism evidence="6 7">
    <name type="scientific">Meloidogyne enterolobii</name>
    <name type="common">Root-knot nematode worm</name>
    <name type="synonym">Meloidogyne mayaguensis</name>
    <dbReference type="NCBI Taxonomy" id="390850"/>
    <lineage>
        <taxon>Eukaryota</taxon>
        <taxon>Metazoa</taxon>
        <taxon>Ecdysozoa</taxon>
        <taxon>Nematoda</taxon>
        <taxon>Chromadorea</taxon>
        <taxon>Rhabditida</taxon>
        <taxon>Tylenchina</taxon>
        <taxon>Tylenchomorpha</taxon>
        <taxon>Tylenchoidea</taxon>
        <taxon>Meloidogynidae</taxon>
        <taxon>Meloidogyninae</taxon>
        <taxon>Meloidogyne</taxon>
    </lineage>
</organism>
<comment type="cofactor">
    <cofactor evidence="1">
        <name>Mg(2+)</name>
        <dbReference type="ChEBI" id="CHEBI:18420"/>
    </cofactor>
</comment>
<dbReference type="Proteomes" id="UP000580250">
    <property type="component" value="Unassembled WGS sequence"/>
</dbReference>
<dbReference type="OrthoDB" id="3366231at2759"/>
<comment type="similarity">
    <text evidence="1">Belongs to the helicase family.</text>
</comment>
<feature type="region of interest" description="Disordered" evidence="2">
    <location>
        <begin position="582"/>
        <end position="613"/>
    </location>
</feature>
<feature type="compositionally biased region" description="Acidic residues" evidence="2">
    <location>
        <begin position="596"/>
        <end position="610"/>
    </location>
</feature>
<dbReference type="GO" id="GO:0016787">
    <property type="term" value="F:hydrolase activity"/>
    <property type="evidence" value="ECO:0007669"/>
    <property type="project" value="UniProtKB-KW"/>
</dbReference>
<gene>
    <name evidence="6" type="ORF">MENT_LOCUS38135</name>
</gene>
<keyword evidence="1" id="KW-0378">Hydrolase</keyword>
<accession>A0A6V7WFB4</accession>
<keyword evidence="1" id="KW-0227">DNA damage</keyword>
<dbReference type="Gene3D" id="3.40.50.300">
    <property type="entry name" value="P-loop containing nucleotide triphosphate hydrolases"/>
    <property type="match status" value="1"/>
</dbReference>
<dbReference type="PANTHER" id="PTHR10492">
    <property type="match status" value="1"/>
</dbReference>
<keyword evidence="1" id="KW-0233">DNA recombination</keyword>
<keyword evidence="1" id="KW-0067">ATP-binding</keyword>
<dbReference type="EC" id="5.6.2.3" evidence="1"/>
<dbReference type="InterPro" id="IPR025476">
    <property type="entry name" value="Helitron_helicase-like"/>
</dbReference>
<proteinExistence type="inferred from homology"/>
<evidence type="ECO:0000313" key="6">
    <source>
        <dbReference type="EMBL" id="CAD2185690.1"/>
    </source>
</evidence>
<protein>
    <recommendedName>
        <fullName evidence="1">ATP-dependent DNA helicase</fullName>
        <ecNumber evidence="1">5.6.2.3</ecNumber>
    </recommendedName>
</protein>
<dbReference type="GO" id="GO:0043139">
    <property type="term" value="F:5'-3' DNA helicase activity"/>
    <property type="evidence" value="ECO:0007669"/>
    <property type="project" value="UniProtKB-EC"/>
</dbReference>
<dbReference type="InterPro" id="IPR010285">
    <property type="entry name" value="DNA_helicase_pif1-like_DEAD"/>
</dbReference>
<evidence type="ECO:0000259" key="3">
    <source>
        <dbReference type="Pfam" id="PF05970"/>
    </source>
</evidence>
<feature type="domain" description="DNA helicase Pif1-like DEAD-box helicase" evidence="3">
    <location>
        <begin position="1284"/>
        <end position="1490"/>
    </location>
</feature>
<dbReference type="GO" id="GO:0006281">
    <property type="term" value="P:DNA repair"/>
    <property type="evidence" value="ECO:0007669"/>
    <property type="project" value="UniProtKB-KW"/>
</dbReference>
<dbReference type="Pfam" id="PF21530">
    <property type="entry name" value="Pif1_2B_dom"/>
    <property type="match status" value="1"/>
</dbReference>
<feature type="domain" description="DNA helicase Pif1-like 2B" evidence="5">
    <location>
        <begin position="1584"/>
        <end position="1628"/>
    </location>
</feature>
<dbReference type="Pfam" id="PF05970">
    <property type="entry name" value="PIF1"/>
    <property type="match status" value="1"/>
</dbReference>
<feature type="compositionally biased region" description="Basic residues" evidence="2">
    <location>
        <begin position="195"/>
        <end position="211"/>
    </location>
</feature>
<evidence type="ECO:0000259" key="5">
    <source>
        <dbReference type="Pfam" id="PF21530"/>
    </source>
</evidence>
<comment type="caution">
    <text evidence="6">The sequence shown here is derived from an EMBL/GenBank/DDBJ whole genome shotgun (WGS) entry which is preliminary data.</text>
</comment>
<sequence length="1747" mass="197462">MPSKQRNLKEKRKQRHQNNNTPNGLHQDREQGTPAQNAVDNCDDNVVLNSLDLSQGICFYDYSSTGFRFDWKDFGHAGSSGNVFSGSQLGLSVSSMGVVPTTSRNDSPFLSSMGVAPSSSFSSSRALIRTNSISSQTIDKIPRLDDSNLCSVDSDSDTSSIISYCSSRGVGRPKKFCTESDPDCSVSLSFCSSRGKGRPKKQAGRGGGRPKKITDDIIPDEGVIVNEQPVLFLAPDPPLRRSARIRDRSSIIPSPIMQNKHSFISKNPIKKRCALSHIEFPCADVRAKHTAEYYDSGIFGSSAVCHYCKALLLESEISLNHKSKFKVVSSSHCCGCGKVTLPPYNEHPQILKDLLKGDTKISKEFLANENVYNSLLAFGSISVGHKDSSLYGATSFLLNGEFVRRISSMFSGNLTPSFSQLYILDANDALELRKNDSKYGGDRVNPQTLKKLDALLRAIHPFALQYKNFHSQYQTILERDGPDAVRKFRFTLLEERSAPNQIIDKAAHPRQVNLPYEKSLFSVWTESEEPPQVKGVFITDLQGALFTVRPHHPLTDTIFYPLLFPHGDDGWHNNIPYRIITDKSKNNNQSKNNNDELLDEDIPPSDDEINDAPKYEPTIFKRDYIRYRLALRENDICHNIWTAGGGLSQKITLDYAARIDADVANYLRKPQLNLRATVAPDFLNHIAKGGNIDNVEDITSVVLFRKHNPGTRPYFQDMFYDATTIMARTRKPNCASFMLTFTTNPRWPEISKNFLHKGQKLVDRFDVICRIYTDKMKKLHNLLDKKHIFGKILGYAESMEFQKRIGGPHLHRVFTIDREATAENIENLIWAHIPPEPPASDKSDWANFLRKVRELLPKFQLHDCSDHCRGTNGRCMKGFPKPYSRQTILHDDKPAEYKRPSPKDGGEILKITRDSIEIEYDNRHVVPYNPLIMVMFQSHHNLEFCYGQSDNLKYALKYPFKGPSFSYIKCADSNKISIDEPAQYAKMLFRSPSEAYCRIQGNKYAYLSHTVIPLSIHLPGLQKIVFPPESKKIKLKPVTKGVLPETPLTSYWKLWRTDESVKNILFENMPETYSIDPKLKTWKKRNLSTNERRIQDRKPVFGRIYSVSPRENEKFALYVLMRHFPGDPDHLKNVNGTICDTFADAARLRGLFEDNAIWERTLSDASTSLMPSQMRQLFVNILLHGSTQDCIIDSKQLWEMFKDNMYDRRCTDAQKPGRIDRALAIIERYLFANGKQMKDYHLPLPTNSLSDDPNKAVDEFFFPQHLNDDDVDETVDTSFFESAKLNTEQNNFYKLVLDAVMDPNSKQRLFFLSGDGGTGKTFLLNFILFNLRRLGNKILATASTGIAATKFYAGGMTLHSAFRFGITHEPGKIPSIPFGSYFGRRIIESNLIIIDEITMIEKTVIENVDKLCRTMVPQNKNLPFAQKVVIISGDWKQSLPVVKNSPSPEAQVAVCLQRSNLYPLFNKTRLTQNMRLQPSEVQFKEWLYRLGTDTSGDKIALPKSMIVETKEELIEFVFDKGFDIPSSDMLKRLMLAPLNRSVDLNNSLVLSSFDTESIDYYSIDKCTNENPLSPYVADSDVAALNKLTPGGLPAHHIHLKVGSIIVLLRNLNTSKSLCNGTRLIVKKLQTNLISAETISGSNNGMTIGISRVCNSYIDESPDGVSFERFQFPVREAFAMTITKAQGQTCERLGIDLTDEPFAHGQLYTALSRATNSKLIKVFAPNKLKDDEGNVLIHNVVARGLTFD</sequence>
<reference evidence="6 7" key="1">
    <citation type="submission" date="2020-08" db="EMBL/GenBank/DDBJ databases">
        <authorList>
            <person name="Koutsovoulos G."/>
            <person name="Danchin GJ E."/>
        </authorList>
    </citation>
    <scope>NUCLEOTIDE SEQUENCE [LARGE SCALE GENOMIC DNA]</scope>
</reference>
<keyword evidence="1" id="KW-0547">Nucleotide-binding</keyword>